<dbReference type="Pfam" id="PF00004">
    <property type="entry name" value="AAA"/>
    <property type="match status" value="1"/>
</dbReference>
<dbReference type="PANTHER" id="PTHR46411">
    <property type="entry name" value="FAMILY ATPASE, PUTATIVE-RELATED"/>
    <property type="match status" value="1"/>
</dbReference>
<feature type="domain" description="AAA+ ATPase" evidence="1">
    <location>
        <begin position="422"/>
        <end position="546"/>
    </location>
</feature>
<dbReference type="SMART" id="SM00382">
    <property type="entry name" value="AAA"/>
    <property type="match status" value="1"/>
</dbReference>
<organism evidence="2 3">
    <name type="scientific">Pleurostoma richardsiae</name>
    <dbReference type="NCBI Taxonomy" id="41990"/>
    <lineage>
        <taxon>Eukaryota</taxon>
        <taxon>Fungi</taxon>
        <taxon>Dikarya</taxon>
        <taxon>Ascomycota</taxon>
        <taxon>Pezizomycotina</taxon>
        <taxon>Sordariomycetes</taxon>
        <taxon>Sordariomycetidae</taxon>
        <taxon>Calosphaeriales</taxon>
        <taxon>Pleurostomataceae</taxon>
        <taxon>Pleurostoma</taxon>
    </lineage>
</organism>
<keyword evidence="3" id="KW-1185">Reference proteome</keyword>
<reference evidence="2" key="1">
    <citation type="submission" date="2022-07" db="EMBL/GenBank/DDBJ databases">
        <title>Fungi with potential for degradation of polypropylene.</title>
        <authorList>
            <person name="Gostincar C."/>
        </authorList>
    </citation>
    <scope>NUCLEOTIDE SEQUENCE</scope>
    <source>
        <strain evidence="2">EXF-13308</strain>
    </source>
</reference>
<comment type="caution">
    <text evidence="2">The sequence shown here is derived from an EMBL/GenBank/DDBJ whole genome shotgun (WGS) entry which is preliminary data.</text>
</comment>
<dbReference type="SUPFAM" id="SSF52540">
    <property type="entry name" value="P-loop containing nucleoside triphosphate hydrolases"/>
    <property type="match status" value="1"/>
</dbReference>
<name>A0AA38R889_9PEZI</name>
<evidence type="ECO:0000313" key="2">
    <source>
        <dbReference type="EMBL" id="KAJ9130461.1"/>
    </source>
</evidence>
<dbReference type="AlphaFoldDB" id="A0AA38R889"/>
<protein>
    <submittedName>
        <fullName evidence="2">AAA family ATPase</fullName>
    </submittedName>
</protein>
<accession>A0AA38R889</accession>
<evidence type="ECO:0000259" key="1">
    <source>
        <dbReference type="SMART" id="SM00382"/>
    </source>
</evidence>
<evidence type="ECO:0000313" key="3">
    <source>
        <dbReference type="Proteomes" id="UP001174694"/>
    </source>
</evidence>
<dbReference type="CDD" id="cd19481">
    <property type="entry name" value="RecA-like_protease"/>
    <property type="match status" value="1"/>
</dbReference>
<dbReference type="Proteomes" id="UP001174694">
    <property type="component" value="Unassembled WGS sequence"/>
</dbReference>
<dbReference type="Pfam" id="PF22942">
    <property type="entry name" value="DUF7025"/>
    <property type="match status" value="1"/>
</dbReference>
<dbReference type="InterPro" id="IPR027417">
    <property type="entry name" value="P-loop_NTPase"/>
</dbReference>
<dbReference type="InterPro" id="IPR003593">
    <property type="entry name" value="AAA+_ATPase"/>
</dbReference>
<dbReference type="InterPro" id="IPR054289">
    <property type="entry name" value="DUF7025"/>
</dbReference>
<dbReference type="PANTHER" id="PTHR46411:SF3">
    <property type="entry name" value="AAA+ ATPASE DOMAIN-CONTAINING PROTEIN"/>
    <property type="match status" value="1"/>
</dbReference>
<proteinExistence type="predicted"/>
<gene>
    <name evidence="2" type="ORF">NKR23_g12193</name>
</gene>
<dbReference type="InterPro" id="IPR003959">
    <property type="entry name" value="ATPase_AAA_core"/>
</dbReference>
<dbReference type="EMBL" id="JANBVO010000088">
    <property type="protein sequence ID" value="KAJ9130461.1"/>
    <property type="molecule type" value="Genomic_DNA"/>
</dbReference>
<dbReference type="Gene3D" id="3.40.50.300">
    <property type="entry name" value="P-loop containing nucleotide triphosphate hydrolases"/>
    <property type="match status" value="1"/>
</dbReference>
<dbReference type="GO" id="GO:0016887">
    <property type="term" value="F:ATP hydrolysis activity"/>
    <property type="evidence" value="ECO:0007669"/>
    <property type="project" value="InterPro"/>
</dbReference>
<dbReference type="GO" id="GO:0005524">
    <property type="term" value="F:ATP binding"/>
    <property type="evidence" value="ECO:0007669"/>
    <property type="project" value="InterPro"/>
</dbReference>
<sequence length="640" mass="72486">MTDSGKESIQPCSQVARASKLSYKQVEESLDEKTGRYKITEPTDSGVDELDQYVFVIRDRINRRTQQITTFFDIKSPFLRDILREVYQDYRSVSLADSAPSIEQSMLFHVREELKSHHRRLEHDSKDTATEQHLGLFVDYIEAAFQPIDERLSVLLAKDEITYDLIWALFKPNAKVFSTCPGTGAPRCFLYDHCEEKEDMNGSKFMSLQTRYLGSDGKVLGEVTTTTRIPYFRGASRIEHLQAYPLHYHAEPEQMKSQLVENGRRFVSLIGSYHHHRYEGRAFDIDDKGQIVACHICNNIVVDATSFKESKPNYPRPRVLTKGKYRGLGCDDATQRADIEPTQLDDEDFLVCSPTVLGFCLETKKFLEFAVAYISDVKWSGVSFDDVKIPDTRKEAIVALMKEYMRKKPEGGFHDVVRGKGLGLNYLLHGPPGVGKTLTAEVLAETYERPLYTVAAGQIGTEHVRVEKILRTIFRVAARWKAVLLLDEADIFLAERTNEPNQNALVSVFLRELEYFDGVLFLTTNRVRSFDPAILSRIHLALKYGPLGRDARRAVLQFFLAQAKTAKGPHACCESAIDDLAEEDLNGRDIRNAVLVARAMAEDKNEVVNEGHIKASIAMRKEIQVDVHGAGRIDSLSAYI</sequence>